<name>A0ABR4BTK3_9HELO</name>
<organism evidence="3 4">
    <name type="scientific">Oculimacula yallundae</name>
    <dbReference type="NCBI Taxonomy" id="86028"/>
    <lineage>
        <taxon>Eukaryota</taxon>
        <taxon>Fungi</taxon>
        <taxon>Dikarya</taxon>
        <taxon>Ascomycota</taxon>
        <taxon>Pezizomycotina</taxon>
        <taxon>Leotiomycetes</taxon>
        <taxon>Helotiales</taxon>
        <taxon>Ploettnerulaceae</taxon>
        <taxon>Oculimacula</taxon>
    </lineage>
</organism>
<protein>
    <recommendedName>
        <fullName evidence="5">Cytochrome P450</fullName>
    </recommendedName>
</protein>
<dbReference type="Gene3D" id="1.10.630.10">
    <property type="entry name" value="Cytochrome P450"/>
    <property type="match status" value="1"/>
</dbReference>
<proteinExistence type="inferred from homology"/>
<dbReference type="PRINTS" id="PR00463">
    <property type="entry name" value="EP450I"/>
</dbReference>
<comment type="caution">
    <text evidence="3">The sequence shown here is derived from an EMBL/GenBank/DDBJ whole genome shotgun (WGS) entry which is preliminary data.</text>
</comment>
<reference evidence="3 4" key="1">
    <citation type="journal article" date="2024" name="Commun. Biol.">
        <title>Comparative genomic analysis of thermophilic fungi reveals convergent evolutionary adaptations and gene losses.</title>
        <authorList>
            <person name="Steindorff A.S."/>
            <person name="Aguilar-Pontes M.V."/>
            <person name="Robinson A.J."/>
            <person name="Andreopoulos B."/>
            <person name="LaButti K."/>
            <person name="Kuo A."/>
            <person name="Mondo S."/>
            <person name="Riley R."/>
            <person name="Otillar R."/>
            <person name="Haridas S."/>
            <person name="Lipzen A."/>
            <person name="Grimwood J."/>
            <person name="Schmutz J."/>
            <person name="Clum A."/>
            <person name="Reid I.D."/>
            <person name="Moisan M.C."/>
            <person name="Butler G."/>
            <person name="Nguyen T.T.M."/>
            <person name="Dewar K."/>
            <person name="Conant G."/>
            <person name="Drula E."/>
            <person name="Henrissat B."/>
            <person name="Hansel C."/>
            <person name="Singer S."/>
            <person name="Hutchinson M.I."/>
            <person name="de Vries R.P."/>
            <person name="Natvig D.O."/>
            <person name="Powell A.J."/>
            <person name="Tsang A."/>
            <person name="Grigoriev I.V."/>
        </authorList>
    </citation>
    <scope>NUCLEOTIDE SEQUENCE [LARGE SCALE GENOMIC DNA]</scope>
    <source>
        <strain evidence="3 4">CBS 494.80</strain>
    </source>
</reference>
<dbReference type="SUPFAM" id="SSF48264">
    <property type="entry name" value="Cytochrome P450"/>
    <property type="match status" value="1"/>
</dbReference>
<dbReference type="InterPro" id="IPR036396">
    <property type="entry name" value="Cyt_P450_sf"/>
</dbReference>
<evidence type="ECO:0000313" key="3">
    <source>
        <dbReference type="EMBL" id="KAL2060954.1"/>
    </source>
</evidence>
<keyword evidence="2" id="KW-0812">Transmembrane</keyword>
<dbReference type="PRINTS" id="PR00385">
    <property type="entry name" value="P450"/>
</dbReference>
<evidence type="ECO:0008006" key="5">
    <source>
        <dbReference type="Google" id="ProtNLM"/>
    </source>
</evidence>
<dbReference type="Pfam" id="PF00067">
    <property type="entry name" value="p450"/>
    <property type="match status" value="1"/>
</dbReference>
<dbReference type="CDD" id="cd11069">
    <property type="entry name" value="CYP_FUM15-like"/>
    <property type="match status" value="1"/>
</dbReference>
<dbReference type="Proteomes" id="UP001595075">
    <property type="component" value="Unassembled WGS sequence"/>
</dbReference>
<keyword evidence="4" id="KW-1185">Reference proteome</keyword>
<feature type="transmembrane region" description="Helical" evidence="2">
    <location>
        <begin position="66"/>
        <end position="88"/>
    </location>
</feature>
<dbReference type="InterPro" id="IPR001128">
    <property type="entry name" value="Cyt_P450"/>
</dbReference>
<dbReference type="EMBL" id="JAZHXI010000020">
    <property type="protein sequence ID" value="KAL2060954.1"/>
    <property type="molecule type" value="Genomic_DNA"/>
</dbReference>
<evidence type="ECO:0000256" key="2">
    <source>
        <dbReference type="SAM" id="Phobius"/>
    </source>
</evidence>
<keyword evidence="2" id="KW-1133">Transmembrane helix</keyword>
<gene>
    <name evidence="3" type="ORF">VTL71DRAFT_9006</name>
</gene>
<dbReference type="InterPro" id="IPR050121">
    <property type="entry name" value="Cytochrome_P450_monoxygenase"/>
</dbReference>
<evidence type="ECO:0000313" key="4">
    <source>
        <dbReference type="Proteomes" id="UP001595075"/>
    </source>
</evidence>
<evidence type="ECO:0000256" key="1">
    <source>
        <dbReference type="ARBA" id="ARBA00010617"/>
    </source>
</evidence>
<accession>A0ABR4BTK3</accession>
<dbReference type="PANTHER" id="PTHR24305:SF166">
    <property type="entry name" value="CYTOCHROME P450 12A4, MITOCHONDRIAL-RELATED"/>
    <property type="match status" value="1"/>
</dbReference>
<comment type="similarity">
    <text evidence="1">Belongs to the cytochrome P450 family.</text>
</comment>
<dbReference type="InterPro" id="IPR002401">
    <property type="entry name" value="Cyt_P450_E_grp-I"/>
</dbReference>
<dbReference type="PANTHER" id="PTHR24305">
    <property type="entry name" value="CYTOCHROME P450"/>
    <property type="match status" value="1"/>
</dbReference>
<keyword evidence="2" id="KW-0472">Membrane</keyword>
<sequence length="575" mass="64207">MALLAWAVKPTKAASSGGSQNPPIEFISYNMVSSFTTKTVALSSVATALVVYQAPQLLPERLSRAVLRFLIYDAAIAIFYTVFIYPFVVDPLRRLPGPRSYNFLYGNGLASFSKPPGQEILNWVNDPQIETPEGLIRFRGFFNRSTLVPTSVEALKSVLSDHTYDFIKPPEVSDFLTLIIGNGLILTEGDVHKFQRKNTMPAFQLKSLKELYPVFWSKTRGLVEGIEADIDHLTNKESNKEPVIEFGEWATRVTLDIIGVAGMGRDFNAIKNADDELVQAYTILLDPTIEKAIYFAMNIIGPQNLVQKLPWRQNSELKRVTGQLKSYCLTNVREKREEFRKTGKLGKDILSLLIESNNFSDQELVDQMLTFLAAGHETTSSAMTWAVWLMATHPDWQDQLRAEVRDALPSMQSDEIPTVAQIEDLPILNAVVNETLRLYPTVPMTVRKAIRDTHIGSTAVPSGSRVLLVPWAINRSTHLWGEDSEVFKPERWLAEGCANTGGAKSNYAQITFLHGPRSCIGMGFSKAEFKCLLAGVVGAFDLKMSDPNEKVWPAGVITTKPAHGMHLKMKRLQGW</sequence>